<evidence type="ECO:0000256" key="6">
    <source>
        <dbReference type="ARBA" id="ARBA00023052"/>
    </source>
</evidence>
<evidence type="ECO:0000256" key="5">
    <source>
        <dbReference type="ARBA" id="ARBA00023002"/>
    </source>
</evidence>
<dbReference type="PANTHER" id="PTHR11516:SF60">
    <property type="entry name" value="PYRUVATE DEHYDROGENASE E1 COMPONENT SUBUNIT ALPHA"/>
    <property type="match status" value="1"/>
</dbReference>
<evidence type="ECO:0000256" key="4">
    <source>
        <dbReference type="ARBA" id="ARBA00014159"/>
    </source>
</evidence>
<keyword evidence="11" id="KW-1185">Reference proteome</keyword>
<evidence type="ECO:0000256" key="3">
    <source>
        <dbReference type="ARBA" id="ARBA00012281"/>
    </source>
</evidence>
<evidence type="ECO:0000259" key="9">
    <source>
        <dbReference type="Pfam" id="PF00676"/>
    </source>
</evidence>
<dbReference type="GO" id="GO:0006086">
    <property type="term" value="P:pyruvate decarboxylation to acetyl-CoA"/>
    <property type="evidence" value="ECO:0007669"/>
    <property type="project" value="InterPro"/>
</dbReference>
<comment type="catalytic activity">
    <reaction evidence="8">
        <text>N(6)-[(R)-lipoyl]-L-lysyl-[protein] + pyruvate + H(+) = N(6)-[(R)-S(8)-acetyldihydrolipoyl]-L-lysyl-[protein] + CO2</text>
        <dbReference type="Rhea" id="RHEA:19189"/>
        <dbReference type="Rhea" id="RHEA-COMP:10474"/>
        <dbReference type="Rhea" id="RHEA-COMP:10478"/>
        <dbReference type="ChEBI" id="CHEBI:15361"/>
        <dbReference type="ChEBI" id="CHEBI:15378"/>
        <dbReference type="ChEBI" id="CHEBI:16526"/>
        <dbReference type="ChEBI" id="CHEBI:83099"/>
        <dbReference type="ChEBI" id="CHEBI:83111"/>
        <dbReference type="EC" id="1.2.4.1"/>
    </reaction>
</comment>
<feature type="domain" description="Dehydrogenase E1 component" evidence="9">
    <location>
        <begin position="16"/>
        <end position="307"/>
    </location>
</feature>
<comment type="subunit">
    <text evidence="2 8">Heterodimer of an alpha and a beta chain.</text>
</comment>
<evidence type="ECO:0000256" key="8">
    <source>
        <dbReference type="RuleBase" id="RU361139"/>
    </source>
</evidence>
<comment type="function">
    <text evidence="8">The pyruvate dehydrogenase complex catalyzes the overall conversion of pyruvate to acetyl-CoA and CO(2).</text>
</comment>
<dbReference type="CDD" id="cd02000">
    <property type="entry name" value="TPP_E1_PDC_ADC_BCADC"/>
    <property type="match status" value="1"/>
</dbReference>
<dbReference type="EMBL" id="JACMYG010000008">
    <property type="protein sequence ID" value="MBC2690311.1"/>
    <property type="molecule type" value="Genomic_DNA"/>
</dbReference>
<dbReference type="GO" id="GO:0004739">
    <property type="term" value="F:pyruvate dehydrogenase (acetyl-transferring) activity"/>
    <property type="evidence" value="ECO:0007669"/>
    <property type="project" value="UniProtKB-UniRule"/>
</dbReference>
<accession>A0A7X1KXZ7</accession>
<evidence type="ECO:0000313" key="10">
    <source>
        <dbReference type="EMBL" id="MBC2690311.1"/>
    </source>
</evidence>
<sequence>MSLPARSQGIALDLLRDMVRIRRLEERAGELYGEGKIRGFVHLYIGEEAVAVGVLHALAADDAVVATYREHGHALIKGVCMNAIMAEMYGRQEGCSRGRGGSMHLFDAAARFFGGNAIVAGGLPLTVGLALAERLQRGSRLCACFFGEGAMAEGAFHESINLAALWQLPMLFCCENNLYAMGTALDRSQSQTDLCAKASAYNVAARSVDGMDVIAVHEATCEAVEHIRAGHGPFFLECRTYRFRAHSMFDPQLYRDQDEVERWKTHGPIHTYSARLKAEGLLDEPGFLAILAQVDAEVEAAVTYAENGSLEPLEALSRDVYTPRAAP</sequence>
<dbReference type="SUPFAM" id="SSF52518">
    <property type="entry name" value="Thiamin diphosphate-binding fold (THDP-binding)"/>
    <property type="match status" value="1"/>
</dbReference>
<protein>
    <recommendedName>
        <fullName evidence="4 8">Pyruvate dehydrogenase E1 component subunit alpha</fullName>
        <ecNumber evidence="3 8">1.2.4.1</ecNumber>
    </recommendedName>
</protein>
<comment type="caution">
    <text evidence="10">The sequence shown here is derived from an EMBL/GenBank/DDBJ whole genome shotgun (WGS) entry which is preliminary data.</text>
</comment>
<dbReference type="AlphaFoldDB" id="A0A7X1KXZ7"/>
<reference evidence="10 11" key="1">
    <citation type="submission" date="2020-08" db="EMBL/GenBank/DDBJ databases">
        <title>Pseudomonas sp. nov.</title>
        <authorList>
            <person name="Gieschler S."/>
            <person name="Fiedler G."/>
            <person name="Brinks E."/>
            <person name="Boehnlein C."/>
            <person name="Franz C.M.A.P."/>
            <person name="Kabisch J."/>
        </authorList>
    </citation>
    <scope>NUCLEOTIDE SEQUENCE [LARGE SCALE GENOMIC DNA]</scope>
    <source>
        <strain evidence="10 11">MBT-1</strain>
    </source>
</reference>
<comment type="cofactor">
    <cofactor evidence="1 8">
        <name>thiamine diphosphate</name>
        <dbReference type="ChEBI" id="CHEBI:58937"/>
    </cofactor>
</comment>
<dbReference type="InterPro" id="IPR029061">
    <property type="entry name" value="THDP-binding"/>
</dbReference>
<name>A0A7X1KXZ7_9PSED</name>
<dbReference type="NCBIfam" id="TIGR03182">
    <property type="entry name" value="PDH_E1_alph_y"/>
    <property type="match status" value="1"/>
</dbReference>
<keyword evidence="7 8" id="KW-0670">Pyruvate</keyword>
<keyword evidence="6 8" id="KW-0786">Thiamine pyrophosphate</keyword>
<dbReference type="EC" id="1.2.4.1" evidence="3 8"/>
<keyword evidence="5 8" id="KW-0560">Oxidoreductase</keyword>
<dbReference type="Pfam" id="PF00676">
    <property type="entry name" value="E1_dh"/>
    <property type="match status" value="1"/>
</dbReference>
<dbReference type="Proteomes" id="UP000526003">
    <property type="component" value="Unassembled WGS sequence"/>
</dbReference>
<dbReference type="InterPro" id="IPR017597">
    <property type="entry name" value="Pyrv_DH_E1_asu_subgrp-y"/>
</dbReference>
<dbReference type="RefSeq" id="WP_185818355.1">
    <property type="nucleotide sequence ID" value="NZ_CP130043.1"/>
</dbReference>
<evidence type="ECO:0000256" key="2">
    <source>
        <dbReference type="ARBA" id="ARBA00011870"/>
    </source>
</evidence>
<dbReference type="InterPro" id="IPR001017">
    <property type="entry name" value="DH_E1"/>
</dbReference>
<dbReference type="InterPro" id="IPR050642">
    <property type="entry name" value="PDH_E1_Alpha_Subunit"/>
</dbReference>
<dbReference type="PANTHER" id="PTHR11516">
    <property type="entry name" value="PYRUVATE DEHYDROGENASE E1 COMPONENT, ALPHA SUBUNIT BACTERIAL AND ORGANELLAR"/>
    <property type="match status" value="1"/>
</dbReference>
<dbReference type="Gene3D" id="3.40.50.970">
    <property type="match status" value="1"/>
</dbReference>
<evidence type="ECO:0000256" key="7">
    <source>
        <dbReference type="ARBA" id="ARBA00023317"/>
    </source>
</evidence>
<evidence type="ECO:0000313" key="11">
    <source>
        <dbReference type="Proteomes" id="UP000526003"/>
    </source>
</evidence>
<proteinExistence type="predicted"/>
<organism evidence="10 11">
    <name type="scientific">Pseudomonas kielensis</name>
    <dbReference type="NCBI Taxonomy" id="2762577"/>
    <lineage>
        <taxon>Bacteria</taxon>
        <taxon>Pseudomonadati</taxon>
        <taxon>Pseudomonadota</taxon>
        <taxon>Gammaproteobacteria</taxon>
        <taxon>Pseudomonadales</taxon>
        <taxon>Pseudomonadaceae</taxon>
        <taxon>Pseudomonas</taxon>
    </lineage>
</organism>
<evidence type="ECO:0000256" key="1">
    <source>
        <dbReference type="ARBA" id="ARBA00001964"/>
    </source>
</evidence>
<gene>
    <name evidence="8 10" type="primary">pdhA</name>
    <name evidence="10" type="ORF">H7995_10945</name>
</gene>